<dbReference type="AlphaFoldDB" id="A0A1I1DXX6"/>
<dbReference type="Proteomes" id="UP000199577">
    <property type="component" value="Unassembled WGS sequence"/>
</dbReference>
<feature type="signal peptide" evidence="2">
    <location>
        <begin position="1"/>
        <end position="22"/>
    </location>
</feature>
<organism evidence="4 5">
    <name type="scientific">Parapedobacter composti</name>
    <dbReference type="NCBI Taxonomy" id="623281"/>
    <lineage>
        <taxon>Bacteria</taxon>
        <taxon>Pseudomonadati</taxon>
        <taxon>Bacteroidota</taxon>
        <taxon>Sphingobacteriia</taxon>
        <taxon>Sphingobacteriales</taxon>
        <taxon>Sphingobacteriaceae</taxon>
        <taxon>Parapedobacter</taxon>
    </lineage>
</organism>
<keyword evidence="4" id="KW-0378">Hydrolase</keyword>
<dbReference type="Pfam" id="PF00722">
    <property type="entry name" value="Glyco_hydro_16"/>
    <property type="match status" value="1"/>
</dbReference>
<feature type="domain" description="GH16" evidence="3">
    <location>
        <begin position="24"/>
        <end position="281"/>
    </location>
</feature>
<keyword evidence="5" id="KW-1185">Reference proteome</keyword>
<evidence type="ECO:0000256" key="2">
    <source>
        <dbReference type="SAM" id="SignalP"/>
    </source>
</evidence>
<dbReference type="GO" id="GO:0004553">
    <property type="term" value="F:hydrolase activity, hydrolyzing O-glycosyl compounds"/>
    <property type="evidence" value="ECO:0007669"/>
    <property type="project" value="InterPro"/>
</dbReference>
<dbReference type="InterPro" id="IPR000757">
    <property type="entry name" value="Beta-glucanase-like"/>
</dbReference>
<dbReference type="PROSITE" id="PS51762">
    <property type="entry name" value="GH16_2"/>
    <property type="match status" value="1"/>
</dbReference>
<evidence type="ECO:0000313" key="5">
    <source>
        <dbReference type="Proteomes" id="UP000199577"/>
    </source>
</evidence>
<dbReference type="EMBL" id="FOLL01000001">
    <property type="protein sequence ID" value="SFB79674.1"/>
    <property type="molecule type" value="Genomic_DNA"/>
</dbReference>
<accession>A0A1I1DXX6</accession>
<dbReference type="STRING" id="623281.SAMN05421747_101170"/>
<dbReference type="InterPro" id="IPR050546">
    <property type="entry name" value="Glycosyl_Hydrlase_16"/>
</dbReference>
<dbReference type="OrthoDB" id="9809583at2"/>
<dbReference type="CDD" id="cd08023">
    <property type="entry name" value="GH16_laminarinase_like"/>
    <property type="match status" value="1"/>
</dbReference>
<gene>
    <name evidence="4" type="ORF">SAMN05421747_101170</name>
</gene>
<protein>
    <submittedName>
        <fullName evidence="4">Glycosyl hydrolases family 16</fullName>
    </submittedName>
</protein>
<keyword evidence="2" id="KW-0732">Signal</keyword>
<dbReference type="SUPFAM" id="SSF49899">
    <property type="entry name" value="Concanavalin A-like lectins/glucanases"/>
    <property type="match status" value="1"/>
</dbReference>
<feature type="chain" id="PRO_5011606207" evidence="2">
    <location>
        <begin position="23"/>
        <end position="281"/>
    </location>
</feature>
<dbReference type="InterPro" id="IPR013320">
    <property type="entry name" value="ConA-like_dom_sf"/>
</dbReference>
<dbReference type="PANTHER" id="PTHR10963:SF55">
    <property type="entry name" value="GLYCOSIDE HYDROLASE FAMILY 16 PROTEIN"/>
    <property type="match status" value="1"/>
</dbReference>
<sequence length="281" mass="32290">MNNVIYTVVAGLFLAASYGAGALTKQHNDGYQLVWSDEFDGDGPVDTSHWRFEKGFVRNQEDQWYQEENAYRKDGLLIIEARKESKPNPTYKAGSTHWGQARKTIAYTGASINTRGKHSWQYGRFEMRARIPIGGGLWPAFWTLGVKGEWPSNGEIDIMEYYRGMILANIACGTRERWKAEWYSKTMPVDSLGGEAWADEFHVWRMDWDETEIALYVDDMLMNRVPLDQLVNKDGTGFNPFKQPHYILLNFALGGMNGGKIDDSLLPAKYEIDYVRVYQRK</sequence>
<proteinExistence type="inferred from homology"/>
<name>A0A1I1DXX6_9SPHI</name>
<dbReference type="PANTHER" id="PTHR10963">
    <property type="entry name" value="GLYCOSYL HYDROLASE-RELATED"/>
    <property type="match status" value="1"/>
</dbReference>
<comment type="similarity">
    <text evidence="1">Belongs to the glycosyl hydrolase 16 family.</text>
</comment>
<evidence type="ECO:0000259" key="3">
    <source>
        <dbReference type="PROSITE" id="PS51762"/>
    </source>
</evidence>
<evidence type="ECO:0000313" key="4">
    <source>
        <dbReference type="EMBL" id="SFB79674.1"/>
    </source>
</evidence>
<dbReference type="Gene3D" id="2.60.120.200">
    <property type="match status" value="1"/>
</dbReference>
<dbReference type="GO" id="GO:0005975">
    <property type="term" value="P:carbohydrate metabolic process"/>
    <property type="evidence" value="ECO:0007669"/>
    <property type="project" value="InterPro"/>
</dbReference>
<reference evidence="4 5" key="1">
    <citation type="submission" date="2016-10" db="EMBL/GenBank/DDBJ databases">
        <authorList>
            <person name="de Groot N.N."/>
        </authorList>
    </citation>
    <scope>NUCLEOTIDE SEQUENCE [LARGE SCALE GENOMIC DNA]</scope>
    <source>
        <strain evidence="4 5">DSM 22900</strain>
    </source>
</reference>
<dbReference type="RefSeq" id="WP_090970117.1">
    <property type="nucleotide sequence ID" value="NZ_FOLL01000001.1"/>
</dbReference>
<evidence type="ECO:0000256" key="1">
    <source>
        <dbReference type="ARBA" id="ARBA00006865"/>
    </source>
</evidence>